<accession>A0A314XSP6</accession>
<dbReference type="InterPro" id="IPR000719">
    <property type="entry name" value="Prot_kinase_dom"/>
</dbReference>
<dbReference type="OrthoDB" id="2735536at2759"/>
<evidence type="ECO:0000313" key="3">
    <source>
        <dbReference type="Proteomes" id="UP000250321"/>
    </source>
</evidence>
<dbReference type="GO" id="GO:0016020">
    <property type="term" value="C:membrane"/>
    <property type="evidence" value="ECO:0007669"/>
    <property type="project" value="TreeGrafter"/>
</dbReference>
<dbReference type="InterPro" id="IPR011009">
    <property type="entry name" value="Kinase-like_dom_sf"/>
</dbReference>
<organism evidence="2 3">
    <name type="scientific">Prunus yedoensis var. nudiflora</name>
    <dbReference type="NCBI Taxonomy" id="2094558"/>
    <lineage>
        <taxon>Eukaryota</taxon>
        <taxon>Viridiplantae</taxon>
        <taxon>Streptophyta</taxon>
        <taxon>Embryophyta</taxon>
        <taxon>Tracheophyta</taxon>
        <taxon>Spermatophyta</taxon>
        <taxon>Magnoliopsida</taxon>
        <taxon>eudicotyledons</taxon>
        <taxon>Gunneridae</taxon>
        <taxon>Pentapetalae</taxon>
        <taxon>rosids</taxon>
        <taxon>fabids</taxon>
        <taxon>Rosales</taxon>
        <taxon>Rosaceae</taxon>
        <taxon>Amygdaloideae</taxon>
        <taxon>Amygdaleae</taxon>
        <taxon>Prunus</taxon>
    </lineage>
</organism>
<gene>
    <name evidence="2" type="ORF">Pyn_26512</name>
</gene>
<dbReference type="AlphaFoldDB" id="A0A314XSP6"/>
<dbReference type="GO" id="GO:0005524">
    <property type="term" value="F:ATP binding"/>
    <property type="evidence" value="ECO:0007669"/>
    <property type="project" value="InterPro"/>
</dbReference>
<dbReference type="GO" id="GO:0004672">
    <property type="term" value="F:protein kinase activity"/>
    <property type="evidence" value="ECO:0007669"/>
    <property type="project" value="InterPro"/>
</dbReference>
<dbReference type="PANTHER" id="PTHR48055">
    <property type="entry name" value="LEUCINE-RICH REPEAT RECEPTOR PROTEIN KINASE EMS1"/>
    <property type="match status" value="1"/>
</dbReference>
<dbReference type="Gene3D" id="3.40.50.720">
    <property type="entry name" value="NAD(P)-binding Rossmann-like Domain"/>
    <property type="match status" value="1"/>
</dbReference>
<dbReference type="SUPFAM" id="SSF56112">
    <property type="entry name" value="Protein kinase-like (PK-like)"/>
    <property type="match status" value="1"/>
</dbReference>
<comment type="caution">
    <text evidence="2">The sequence shown here is derived from an EMBL/GenBank/DDBJ whole genome shotgun (WGS) entry which is preliminary data.</text>
</comment>
<proteinExistence type="predicted"/>
<protein>
    <submittedName>
        <fullName evidence="2">Cinnamoyl-CoA reductase 1-like</fullName>
    </submittedName>
</protein>
<dbReference type="Pfam" id="PF07714">
    <property type="entry name" value="PK_Tyr_Ser-Thr"/>
    <property type="match status" value="1"/>
</dbReference>
<keyword evidence="3" id="KW-1185">Reference proteome</keyword>
<dbReference type="PANTHER" id="PTHR48055:SF57">
    <property type="entry name" value="PROTEIN KINASE DOMAIN-CONTAINING PROTEIN"/>
    <property type="match status" value="1"/>
</dbReference>
<feature type="domain" description="Protein kinase" evidence="1">
    <location>
        <begin position="1"/>
        <end position="199"/>
    </location>
</feature>
<dbReference type="InterPro" id="IPR001245">
    <property type="entry name" value="Ser-Thr/Tyr_kinase_cat_dom"/>
</dbReference>
<evidence type="ECO:0000259" key="1">
    <source>
        <dbReference type="PROSITE" id="PS50011"/>
    </source>
</evidence>
<evidence type="ECO:0000313" key="2">
    <source>
        <dbReference type="EMBL" id="PQP95639.1"/>
    </source>
</evidence>
<name>A0A314XSP6_PRUYE</name>
<dbReference type="InterPro" id="IPR051564">
    <property type="entry name" value="LRR_receptor-like_kinase"/>
</dbReference>
<dbReference type="Proteomes" id="UP000250321">
    <property type="component" value="Unassembled WGS sequence"/>
</dbReference>
<dbReference type="PROSITE" id="PS50011">
    <property type="entry name" value="PROTEIN_KINASE_DOM"/>
    <property type="match status" value="1"/>
</dbReference>
<reference evidence="2 3" key="1">
    <citation type="submission" date="2018-02" db="EMBL/GenBank/DDBJ databases">
        <title>Draft genome of wild Prunus yedoensis var. nudiflora.</title>
        <authorList>
            <person name="Baek S."/>
            <person name="Kim J.-H."/>
            <person name="Choi K."/>
            <person name="Kim G.-B."/>
            <person name="Cho A."/>
            <person name="Jang H."/>
            <person name="Shin C.-H."/>
            <person name="Yu H.-J."/>
            <person name="Mun J.-H."/>
        </authorList>
    </citation>
    <scope>NUCLEOTIDE SEQUENCE [LARGE SCALE GENOMIC DNA]</scope>
    <source>
        <strain evidence="3">cv. Jeju island</strain>
        <tissue evidence="2">Leaf</tissue>
    </source>
</reference>
<dbReference type="EMBL" id="PJQY01002213">
    <property type="protein sequence ID" value="PQP95639.1"/>
    <property type="molecule type" value="Genomic_DNA"/>
</dbReference>
<sequence>MLPNAHILAFENASASGRYCLVGRITHCSEVVKLLRDLFPALKIPEKCADDKPFTPTYQVSKERAQVLGVKFTPLEVTLKDTVLHHGHGPNHVVHCDLSQATYYWMMIWLHMLLIGIARLLGEGDSMTQTMTPATIGYMAPEFGMEGIISTRGDVYSFGIVLMETFTRRKPTDEMFVAERNLKQLISSLAKSSKCPPTK</sequence>
<dbReference type="Gene3D" id="1.10.510.10">
    <property type="entry name" value="Transferase(Phosphotransferase) domain 1"/>
    <property type="match status" value="1"/>
</dbReference>